<dbReference type="Proteomes" id="UP000631114">
    <property type="component" value="Unassembled WGS sequence"/>
</dbReference>
<dbReference type="Gene3D" id="2.30.38.10">
    <property type="entry name" value="Luciferase, Domain 3"/>
    <property type="match status" value="1"/>
</dbReference>
<protein>
    <recommendedName>
        <fullName evidence="1">AMP-dependent synthetase/ligase domain-containing protein</fullName>
    </recommendedName>
</protein>
<dbReference type="InterPro" id="IPR000873">
    <property type="entry name" value="AMP-dep_synth/lig_dom"/>
</dbReference>
<dbReference type="AlphaFoldDB" id="A0A835H3L7"/>
<gene>
    <name evidence="2" type="ORF">IFM89_004643</name>
</gene>
<dbReference type="SUPFAM" id="SSF56801">
    <property type="entry name" value="Acetyl-CoA synthetase-like"/>
    <property type="match status" value="1"/>
</dbReference>
<organism evidence="2 3">
    <name type="scientific">Coptis chinensis</name>
    <dbReference type="NCBI Taxonomy" id="261450"/>
    <lineage>
        <taxon>Eukaryota</taxon>
        <taxon>Viridiplantae</taxon>
        <taxon>Streptophyta</taxon>
        <taxon>Embryophyta</taxon>
        <taxon>Tracheophyta</taxon>
        <taxon>Spermatophyta</taxon>
        <taxon>Magnoliopsida</taxon>
        <taxon>Ranunculales</taxon>
        <taxon>Ranunculaceae</taxon>
        <taxon>Coptidoideae</taxon>
        <taxon>Coptis</taxon>
    </lineage>
</organism>
<reference evidence="2 3" key="1">
    <citation type="submission" date="2020-10" db="EMBL/GenBank/DDBJ databases">
        <title>The Coptis chinensis genome and diversification of protoberbering-type alkaloids.</title>
        <authorList>
            <person name="Wang B."/>
            <person name="Shu S."/>
            <person name="Song C."/>
            <person name="Liu Y."/>
        </authorList>
    </citation>
    <scope>NUCLEOTIDE SEQUENCE [LARGE SCALE GENOMIC DNA]</scope>
    <source>
        <strain evidence="2">HL-2020</strain>
        <tissue evidence="2">Leaf</tissue>
    </source>
</reference>
<keyword evidence="3" id="KW-1185">Reference proteome</keyword>
<accession>A0A835H3L7</accession>
<dbReference type="OrthoDB" id="1687975at2759"/>
<dbReference type="EMBL" id="JADFTS010000008">
    <property type="protein sequence ID" value="KAF9591589.1"/>
    <property type="molecule type" value="Genomic_DNA"/>
</dbReference>
<dbReference type="Pfam" id="PF00501">
    <property type="entry name" value="AMP-binding"/>
    <property type="match status" value="1"/>
</dbReference>
<feature type="domain" description="AMP-dependent synthetase/ligase" evidence="1">
    <location>
        <begin position="3"/>
        <end position="44"/>
    </location>
</feature>
<name>A0A835H3L7_9MAGN</name>
<evidence type="ECO:0000259" key="1">
    <source>
        <dbReference type="Pfam" id="PF00501"/>
    </source>
</evidence>
<proteinExistence type="predicted"/>
<sequence length="97" mass="10815">MKYMSVGLLVPNIQAEVVNWNAGSYMPLGNSGEIWLKGPDVMKGKKLMKMDFWGRMHMDVHVHDGVGAYIGVKETMLLGSKSQRETLETKAEASFPN</sequence>
<evidence type="ECO:0000313" key="3">
    <source>
        <dbReference type="Proteomes" id="UP000631114"/>
    </source>
</evidence>
<comment type="caution">
    <text evidence="2">The sequence shown here is derived from an EMBL/GenBank/DDBJ whole genome shotgun (WGS) entry which is preliminary data.</text>
</comment>
<evidence type="ECO:0000313" key="2">
    <source>
        <dbReference type="EMBL" id="KAF9591589.1"/>
    </source>
</evidence>